<dbReference type="Gene3D" id="3.90.550.10">
    <property type="entry name" value="Spore Coat Polysaccharide Biosynthesis Protein SpsA, Chain A"/>
    <property type="match status" value="1"/>
</dbReference>
<evidence type="ECO:0000313" key="1">
    <source>
        <dbReference type="EMBL" id="NVN40569.1"/>
    </source>
</evidence>
<accession>A0A850PD37</accession>
<proteinExistence type="predicted"/>
<reference evidence="1 2" key="1">
    <citation type="submission" date="2020-06" db="EMBL/GenBank/DDBJ databases">
        <title>Description of novel acetic acid bacteria.</title>
        <authorList>
            <person name="Sombolestani A."/>
        </authorList>
    </citation>
    <scope>NUCLEOTIDE SEQUENCE [LARGE SCALE GENOMIC DNA]</scope>
    <source>
        <strain evidence="1 2">LMG 27010</strain>
    </source>
</reference>
<dbReference type="RefSeq" id="WP_176613528.1">
    <property type="nucleotide sequence ID" value="NZ_JABXXR010000051.1"/>
</dbReference>
<evidence type="ECO:0000313" key="2">
    <source>
        <dbReference type="Proteomes" id="UP000585665"/>
    </source>
</evidence>
<sequence length="452" mass="51402">MTTYAILTHDFRLLTVEQNRLVLRHPGTSLSVDTLVCVERAGDQHSFRTADTSRSWFDFDTEQFGRAIPTGFFDLVPVPLYTGYHIRRGAKVLRADPSYFASFVEQEPSLWETFRLIPVHIAGLLCRLIDMKWSVNQAETTLSFSARRSTFSHLALGEYRVDLDAILDKMSRTSTIPKSFIFFDGWKPNKAVLINPAIVFVLFGYGRVLREFQVSTESLASLAHYDGDVIVISDLPEGHLRSLADPKIADRLHVVPMDGHDSADFLGARLSLFATDHLRQYQPIVYTDADIVFDRPLAPILIKGAHARFCSAQVEEHTDFKNSDSVGAWLYRQDSFRSDDRHGFNSGILLVPNLDDHGASLAAAFRTLVNYAAEHGRRDHPYFDQSVLNYVLYKLGDFSPSPVTEHTQVGYSDFPEQKPAQKGFVHFWNTHHKARDMAQYITWLRENSQVRD</sequence>
<keyword evidence="2" id="KW-1185">Reference proteome</keyword>
<comment type="caution">
    <text evidence="1">The sequence shown here is derived from an EMBL/GenBank/DDBJ whole genome shotgun (WGS) entry which is preliminary data.</text>
</comment>
<dbReference type="Proteomes" id="UP000585665">
    <property type="component" value="Unassembled WGS sequence"/>
</dbReference>
<organism evidence="1 2">
    <name type="scientific">Ameyamaea chiangmaiensis</name>
    <dbReference type="NCBI Taxonomy" id="442969"/>
    <lineage>
        <taxon>Bacteria</taxon>
        <taxon>Pseudomonadati</taxon>
        <taxon>Pseudomonadota</taxon>
        <taxon>Alphaproteobacteria</taxon>
        <taxon>Acetobacterales</taxon>
        <taxon>Acetobacteraceae</taxon>
        <taxon>Ameyamaea</taxon>
    </lineage>
</organism>
<dbReference type="AlphaFoldDB" id="A0A850PD37"/>
<dbReference type="SUPFAM" id="SSF53448">
    <property type="entry name" value="Nucleotide-diphospho-sugar transferases"/>
    <property type="match status" value="1"/>
</dbReference>
<gene>
    <name evidence="1" type="ORF">HUK82_08330</name>
</gene>
<name>A0A850PD37_9PROT</name>
<protein>
    <submittedName>
        <fullName evidence="1">Uncharacterized protein</fullName>
    </submittedName>
</protein>
<dbReference type="EMBL" id="JABXXR010000051">
    <property type="protein sequence ID" value="NVN40569.1"/>
    <property type="molecule type" value="Genomic_DNA"/>
</dbReference>
<dbReference type="InterPro" id="IPR029044">
    <property type="entry name" value="Nucleotide-diphossugar_trans"/>
</dbReference>